<dbReference type="Pfam" id="PF01381">
    <property type="entry name" value="HTH_3"/>
    <property type="match status" value="1"/>
</dbReference>
<dbReference type="EMBL" id="JACHHF010000002">
    <property type="protein sequence ID" value="MBB5175451.1"/>
    <property type="molecule type" value="Genomic_DNA"/>
</dbReference>
<dbReference type="CDD" id="cd00093">
    <property type="entry name" value="HTH_XRE"/>
    <property type="match status" value="1"/>
</dbReference>
<dbReference type="RefSeq" id="WP_183672879.1">
    <property type="nucleotide sequence ID" value="NZ_CBCRYX010000001.1"/>
</dbReference>
<dbReference type="SUPFAM" id="SSF47413">
    <property type="entry name" value="lambda repressor-like DNA-binding domains"/>
    <property type="match status" value="1"/>
</dbReference>
<dbReference type="SMART" id="SM00530">
    <property type="entry name" value="HTH_XRE"/>
    <property type="match status" value="1"/>
</dbReference>
<keyword evidence="3" id="KW-1185">Reference proteome</keyword>
<dbReference type="InterPro" id="IPR001387">
    <property type="entry name" value="Cro/C1-type_HTH"/>
</dbReference>
<proteinExistence type="predicted"/>
<dbReference type="Gene3D" id="1.10.260.40">
    <property type="entry name" value="lambda repressor-like DNA-binding domains"/>
    <property type="match status" value="1"/>
</dbReference>
<evidence type="ECO:0000313" key="3">
    <source>
        <dbReference type="Proteomes" id="UP000579136"/>
    </source>
</evidence>
<feature type="domain" description="HTH cro/C1-type" evidence="1">
    <location>
        <begin position="9"/>
        <end position="64"/>
    </location>
</feature>
<name>A0A9Q2HF51_9STAP</name>
<reference evidence="2 3" key="1">
    <citation type="submission" date="2020-08" db="EMBL/GenBank/DDBJ databases">
        <title>Genomic Encyclopedia of Type Strains, Phase IV (KMG-IV): sequencing the most valuable type-strain genomes for metagenomic binning, comparative biology and taxonomic classification.</title>
        <authorList>
            <person name="Goeker M."/>
        </authorList>
    </citation>
    <scope>NUCLEOTIDE SEQUENCE [LARGE SCALE GENOMIC DNA]</scope>
    <source>
        <strain evidence="2 3">DSM 19163</strain>
    </source>
</reference>
<comment type="caution">
    <text evidence="2">The sequence shown here is derived from an EMBL/GenBank/DDBJ whole genome shotgun (WGS) entry which is preliminary data.</text>
</comment>
<dbReference type="Proteomes" id="UP000579136">
    <property type="component" value="Unassembled WGS sequence"/>
</dbReference>
<sequence>MLKEMIVFLKEKRSLLQWTQCDLSSESAISQTVISRIENGHDTGSIREFFMLLETLDIDEMNLLRDSI</sequence>
<dbReference type="InterPro" id="IPR010982">
    <property type="entry name" value="Lambda_DNA-bd_dom_sf"/>
</dbReference>
<dbReference type="GO" id="GO:0003677">
    <property type="term" value="F:DNA binding"/>
    <property type="evidence" value="ECO:0007669"/>
    <property type="project" value="InterPro"/>
</dbReference>
<dbReference type="AlphaFoldDB" id="A0A9Q2HF51"/>
<organism evidence="2 3">
    <name type="scientific">Nosocomiicoccus ampullae</name>
    <dbReference type="NCBI Taxonomy" id="489910"/>
    <lineage>
        <taxon>Bacteria</taxon>
        <taxon>Bacillati</taxon>
        <taxon>Bacillota</taxon>
        <taxon>Bacilli</taxon>
        <taxon>Bacillales</taxon>
        <taxon>Staphylococcaceae</taxon>
        <taxon>Nosocomiicoccus</taxon>
    </lineage>
</organism>
<accession>A0A9Q2HF51</accession>
<evidence type="ECO:0000313" key="2">
    <source>
        <dbReference type="EMBL" id="MBB5175451.1"/>
    </source>
</evidence>
<gene>
    <name evidence="2" type="ORF">HNQ45_000321</name>
</gene>
<protein>
    <submittedName>
        <fullName evidence="2">Transcriptional regulator with XRE-family HTH domain</fullName>
    </submittedName>
</protein>
<evidence type="ECO:0000259" key="1">
    <source>
        <dbReference type="PROSITE" id="PS50943"/>
    </source>
</evidence>
<dbReference type="PROSITE" id="PS50943">
    <property type="entry name" value="HTH_CROC1"/>
    <property type="match status" value="1"/>
</dbReference>